<organism evidence="2">
    <name type="scientific">Phallusia mammillata</name>
    <dbReference type="NCBI Taxonomy" id="59560"/>
    <lineage>
        <taxon>Eukaryota</taxon>
        <taxon>Metazoa</taxon>
        <taxon>Chordata</taxon>
        <taxon>Tunicata</taxon>
        <taxon>Ascidiacea</taxon>
        <taxon>Phlebobranchia</taxon>
        <taxon>Ascidiidae</taxon>
        <taxon>Phallusia</taxon>
    </lineage>
</organism>
<dbReference type="Pfam" id="PF14989">
    <property type="entry name" value="CCDC32"/>
    <property type="match status" value="1"/>
</dbReference>
<dbReference type="EMBL" id="LR783674">
    <property type="protein sequence ID" value="CAB3228532.1"/>
    <property type="molecule type" value="mRNA"/>
</dbReference>
<evidence type="ECO:0000313" key="2">
    <source>
        <dbReference type="EMBL" id="CAB3228532.1"/>
    </source>
</evidence>
<feature type="coiled-coil region" evidence="1">
    <location>
        <begin position="51"/>
        <end position="78"/>
    </location>
</feature>
<proteinExistence type="evidence at transcript level"/>
<name>A0A6F9D950_9ASCI</name>
<sequence>MDPWGVKTEVCGADFHEQFDDSFCSKEEQQNHRTETPQFVPIAPCIQTQGLQDSDTYLKRLEKRLKKIQKRNAQESSLTSQSMISSLQSRKHLFFEELLSSQIDSQMIGQDIDEVLNEESEIKSSSISNEIGRILNPNQQAISKSEVLALVKHDVLSKMSDNNQTDQPDVKR</sequence>
<dbReference type="PANTHER" id="PTHR31800">
    <property type="entry name" value="COILED-COIL DOMAIN-CONTAINING PROTEIN 32"/>
    <property type="match status" value="1"/>
</dbReference>
<keyword evidence="1" id="KW-0175">Coiled coil</keyword>
<dbReference type="PANTHER" id="PTHR31800:SF1">
    <property type="entry name" value="COILED-COIL DOMAIN-CONTAINING PROTEIN 32"/>
    <property type="match status" value="1"/>
</dbReference>
<reference evidence="2" key="1">
    <citation type="submission" date="2020-04" db="EMBL/GenBank/DDBJ databases">
        <authorList>
            <person name="Neveu A P."/>
        </authorList>
    </citation>
    <scope>NUCLEOTIDE SEQUENCE</scope>
    <source>
        <tissue evidence="2">Whole embryo</tissue>
    </source>
</reference>
<dbReference type="InterPro" id="IPR028039">
    <property type="entry name" value="CCDC32"/>
</dbReference>
<gene>
    <name evidence="2" type="primary">Ccdc32</name>
</gene>
<dbReference type="AlphaFoldDB" id="A0A6F9D950"/>
<protein>
    <submittedName>
        <fullName evidence="2">Coiled-coil domain-containing protein 32</fullName>
    </submittedName>
</protein>
<dbReference type="GO" id="GO:0044782">
    <property type="term" value="P:cilium organization"/>
    <property type="evidence" value="ECO:0007669"/>
    <property type="project" value="TreeGrafter"/>
</dbReference>
<evidence type="ECO:0000256" key="1">
    <source>
        <dbReference type="SAM" id="Coils"/>
    </source>
</evidence>
<accession>A0A6F9D950</accession>